<accession>A0AAU7EAY4</accession>
<organism evidence="1 2">
    <name type="scientific">Mariniflexile litorale</name>
    <dbReference type="NCBI Taxonomy" id="3045158"/>
    <lineage>
        <taxon>Bacteria</taxon>
        <taxon>Pseudomonadati</taxon>
        <taxon>Bacteroidota</taxon>
        <taxon>Flavobacteriia</taxon>
        <taxon>Flavobacteriales</taxon>
        <taxon>Flavobacteriaceae</taxon>
        <taxon>Mariniflexile</taxon>
    </lineage>
</organism>
<sequence length="381" mass="41301">MKKLKIFFILSLSVILSCTNDEGEIDYANLGANIVLNTSSLSNLDENHTMELSIITADDVTVTGMTVTQGATTVDAIITGDIATFNSSLLGTLIGNEEDGIDFNVVATLSNGKPYSKDFNVKIIKALSLEKGLDAIIYNTAVADTLIFGASTKSAIIDNISLEWKKGKEGIYAPTTPLGSALNVDGDEIIFTNFTNASYGYNLKVKDTLYYRFIAISGTLTDSLETYMPIISQTFETSNKVVLSSDLTKNKLNLDTATFYTDLNTDAAEIKFKSPTGFEKEGATAIDFVKVGDLSGESDYYNTVDKLYSEKDLLVAKRLYDAGTKVTEVSATAKGDLYIYKITRDVDVIEYGMIKIGDVLTTNGGTTLTEISIEFGEAQVK</sequence>
<evidence type="ECO:0000313" key="1">
    <source>
        <dbReference type="EMBL" id="XBL12793.1"/>
    </source>
</evidence>
<protein>
    <recommendedName>
        <fullName evidence="3">DUF4374 domain-containing protein</fullName>
    </recommendedName>
</protein>
<dbReference type="Proteomes" id="UP001224325">
    <property type="component" value="Chromosome"/>
</dbReference>
<dbReference type="KEGG" id="mlil:QLS71_010670"/>
<dbReference type="RefSeq" id="WP_308992960.1">
    <property type="nucleotide sequence ID" value="NZ_CP155618.1"/>
</dbReference>
<dbReference type="AlphaFoldDB" id="A0AAU7EAY4"/>
<gene>
    <name evidence="1" type="ORF">QLS71_010670</name>
</gene>
<evidence type="ECO:0000313" key="2">
    <source>
        <dbReference type="Proteomes" id="UP001224325"/>
    </source>
</evidence>
<dbReference type="PROSITE" id="PS51257">
    <property type="entry name" value="PROKAR_LIPOPROTEIN"/>
    <property type="match status" value="1"/>
</dbReference>
<reference evidence="1" key="1">
    <citation type="submission" date="2024-04" db="EMBL/GenBank/DDBJ databases">
        <title>Mariniflexile litorale, isolated from the shallow sediments of the Sea of Japan.</title>
        <authorList>
            <person name="Romanenko L."/>
            <person name="Isaeva M."/>
        </authorList>
    </citation>
    <scope>NUCLEOTIDE SEQUENCE [LARGE SCALE GENOMIC DNA]</scope>
    <source>
        <strain evidence="1">KMM 9835</strain>
    </source>
</reference>
<proteinExistence type="predicted"/>
<name>A0AAU7EAY4_9FLAO</name>
<keyword evidence="2" id="KW-1185">Reference proteome</keyword>
<evidence type="ECO:0008006" key="3">
    <source>
        <dbReference type="Google" id="ProtNLM"/>
    </source>
</evidence>
<dbReference type="EMBL" id="CP155618">
    <property type="protein sequence ID" value="XBL12793.1"/>
    <property type="molecule type" value="Genomic_DNA"/>
</dbReference>